<keyword evidence="2" id="KW-0560">Oxidoreductase</keyword>
<evidence type="ECO:0000256" key="2">
    <source>
        <dbReference type="ARBA" id="ARBA00023002"/>
    </source>
</evidence>
<dbReference type="CDD" id="cd05259">
    <property type="entry name" value="PCBER_SDR_a"/>
    <property type="match status" value="1"/>
</dbReference>
<feature type="domain" description="NmrA-like" evidence="3">
    <location>
        <begin position="68"/>
        <end position="293"/>
    </location>
</feature>
<dbReference type="Proteomes" id="UP000073492">
    <property type="component" value="Unassembled WGS sequence"/>
</dbReference>
<dbReference type="Gene3D" id="3.40.50.720">
    <property type="entry name" value="NAD(P)-binding Rossmann-like Domain"/>
    <property type="match status" value="1"/>
</dbReference>
<dbReference type="Gene3D" id="3.90.25.10">
    <property type="entry name" value="UDP-galactose 4-epimerase, domain 1"/>
    <property type="match status" value="1"/>
</dbReference>
<accession>A0A139IKU0</accession>
<comment type="caution">
    <text evidence="4">The sequence shown here is derived from an EMBL/GenBank/DDBJ whole genome shotgun (WGS) entry which is preliminary data.</text>
</comment>
<dbReference type="OrthoDB" id="2157530at2759"/>
<dbReference type="InterPro" id="IPR008030">
    <property type="entry name" value="NmrA-like"/>
</dbReference>
<dbReference type="Pfam" id="PF05368">
    <property type="entry name" value="NmrA"/>
    <property type="match status" value="1"/>
</dbReference>
<dbReference type="InterPro" id="IPR051609">
    <property type="entry name" value="NmrA/Isoflavone_reductase-like"/>
</dbReference>
<dbReference type="InterPro" id="IPR036291">
    <property type="entry name" value="NAD(P)-bd_dom_sf"/>
</dbReference>
<keyword evidence="5" id="KW-1185">Reference proteome</keyword>
<evidence type="ECO:0000313" key="5">
    <source>
        <dbReference type="Proteomes" id="UP000073492"/>
    </source>
</evidence>
<dbReference type="EMBL" id="LFZO01000059">
    <property type="protein sequence ID" value="KXT15364.1"/>
    <property type="molecule type" value="Genomic_DNA"/>
</dbReference>
<sequence>MILAIFSVGFGGRTLDFFHEELTYSQGSCHRFHHSAATFRSSSDNNSHPRQPTYNLKKAPDTGNMSIKSVVLLGADGKLGPSVLRSLVENGFNATVMKRKSSKSQTSYPNQVLVSDDFEVEELARVLSGKDAVVVTIKGSETALQKRIADACIKAGVKRFIPADFGSVDSSSSLTKELVPLYRHKTALREYLIELATKHPDFTWTSLVCGHFFDWSLEFLHIWLKERTLEILDDGEAKWSASTLSQIGEATARILQRPDVTKNRMIYVQSFLVSQNEVLASFEHATGQKWTVRRHDSQQYQAEESKKADAGDLEAVENLVWLLGAIDANWELRKDFAMQDLGLKNEDLDQVVSNVVKTFDEA</sequence>
<dbReference type="GO" id="GO:0016491">
    <property type="term" value="F:oxidoreductase activity"/>
    <property type="evidence" value="ECO:0007669"/>
    <property type="project" value="UniProtKB-KW"/>
</dbReference>
<reference evidence="4 5" key="1">
    <citation type="submission" date="2015-07" db="EMBL/GenBank/DDBJ databases">
        <title>Comparative genomics of the Sigatoka disease complex on banana suggests a link between parallel evolutionary changes in Pseudocercospora fijiensis and Pseudocercospora eumusae and increased virulence on the banana host.</title>
        <authorList>
            <person name="Chang T.-C."/>
            <person name="Salvucci A."/>
            <person name="Crous P.W."/>
            <person name="Stergiopoulos I."/>
        </authorList>
    </citation>
    <scope>NUCLEOTIDE SEQUENCE [LARGE SCALE GENOMIC DNA]</scope>
    <source>
        <strain evidence="4 5">CBS 116634</strain>
    </source>
</reference>
<evidence type="ECO:0000256" key="1">
    <source>
        <dbReference type="ARBA" id="ARBA00022857"/>
    </source>
</evidence>
<dbReference type="AlphaFoldDB" id="A0A139IKU0"/>
<evidence type="ECO:0000313" key="4">
    <source>
        <dbReference type="EMBL" id="KXT15361.1"/>
    </source>
</evidence>
<dbReference type="PANTHER" id="PTHR47706:SF9">
    <property type="entry name" value="NMRA-LIKE DOMAIN-CONTAINING PROTEIN-RELATED"/>
    <property type="match status" value="1"/>
</dbReference>
<organism evidence="4 5">
    <name type="scientific">Pseudocercospora musae</name>
    <dbReference type="NCBI Taxonomy" id="113226"/>
    <lineage>
        <taxon>Eukaryota</taxon>
        <taxon>Fungi</taxon>
        <taxon>Dikarya</taxon>
        <taxon>Ascomycota</taxon>
        <taxon>Pezizomycotina</taxon>
        <taxon>Dothideomycetes</taxon>
        <taxon>Dothideomycetidae</taxon>
        <taxon>Mycosphaerellales</taxon>
        <taxon>Mycosphaerellaceae</taxon>
        <taxon>Pseudocercospora</taxon>
    </lineage>
</organism>
<dbReference type="InterPro" id="IPR045312">
    <property type="entry name" value="PCBER-like"/>
</dbReference>
<protein>
    <recommendedName>
        <fullName evidence="3">NmrA-like domain-containing protein</fullName>
    </recommendedName>
</protein>
<dbReference type="EMBL" id="LFZO01000059">
    <property type="protein sequence ID" value="KXT15365.1"/>
    <property type="molecule type" value="Genomic_DNA"/>
</dbReference>
<dbReference type="PANTHER" id="PTHR47706">
    <property type="entry name" value="NMRA-LIKE FAMILY PROTEIN"/>
    <property type="match status" value="1"/>
</dbReference>
<proteinExistence type="predicted"/>
<dbReference type="SUPFAM" id="SSF51735">
    <property type="entry name" value="NAD(P)-binding Rossmann-fold domains"/>
    <property type="match status" value="1"/>
</dbReference>
<name>A0A139IKU0_9PEZI</name>
<evidence type="ECO:0000259" key="3">
    <source>
        <dbReference type="Pfam" id="PF05368"/>
    </source>
</evidence>
<gene>
    <name evidence="4" type="ORF">AC579_2202</name>
</gene>
<keyword evidence="1" id="KW-0521">NADP</keyword>
<dbReference type="EMBL" id="LFZO01000059">
    <property type="protein sequence ID" value="KXT15361.1"/>
    <property type="molecule type" value="Genomic_DNA"/>
</dbReference>